<dbReference type="Proteomes" id="UP000836402">
    <property type="component" value="Unassembled WGS sequence"/>
</dbReference>
<dbReference type="PANTHER" id="PTHR15002:SF0">
    <property type="entry name" value="RIBOSOMAL BIOGENESIS PROTEIN LAS1L"/>
    <property type="match status" value="1"/>
</dbReference>
<reference evidence="2" key="3">
    <citation type="submission" date="2020-10" db="EMBL/GenBank/DDBJ databases">
        <authorList>
            <person name="Sedaghatjoo S."/>
        </authorList>
    </citation>
    <scope>NUCLEOTIDE SEQUENCE</scope>
    <source>
        <strain evidence="2">AZH3</strain>
    </source>
</reference>
<dbReference type="GO" id="GO:0000460">
    <property type="term" value="P:maturation of 5.8S rRNA"/>
    <property type="evidence" value="ECO:0007669"/>
    <property type="project" value="TreeGrafter"/>
</dbReference>
<dbReference type="Proteomes" id="UP000077671">
    <property type="component" value="Unassembled WGS sequence"/>
</dbReference>
<organism evidence="3 4">
    <name type="scientific">Tilletia caries</name>
    <name type="common">wheat bunt fungus</name>
    <dbReference type="NCBI Taxonomy" id="13290"/>
    <lineage>
        <taxon>Eukaryota</taxon>
        <taxon>Fungi</taxon>
        <taxon>Dikarya</taxon>
        <taxon>Basidiomycota</taxon>
        <taxon>Ustilaginomycotina</taxon>
        <taxon>Exobasidiomycetes</taxon>
        <taxon>Tilletiales</taxon>
        <taxon>Tilletiaceae</taxon>
        <taxon>Tilletia</taxon>
    </lineage>
</organism>
<dbReference type="GO" id="GO:0004519">
    <property type="term" value="F:endonuclease activity"/>
    <property type="evidence" value="ECO:0007669"/>
    <property type="project" value="InterPro"/>
</dbReference>
<reference evidence="3" key="1">
    <citation type="submission" date="2016-04" db="EMBL/GenBank/DDBJ databases">
        <authorList>
            <person name="Nguyen H.D."/>
            <person name="Kesanakurti P."/>
            <person name="Cullis J."/>
            <person name="Levesque C.A."/>
            <person name="Hambleton S."/>
        </authorList>
    </citation>
    <scope>NUCLEOTIDE SEQUENCE</scope>
    <source>
        <strain evidence="3">DAOMC 238032</strain>
    </source>
</reference>
<proteinExistence type="predicted"/>
<protein>
    <submittedName>
        <fullName evidence="3">Uncharacterized protein</fullName>
    </submittedName>
</protein>
<evidence type="ECO:0000256" key="1">
    <source>
        <dbReference type="SAM" id="MobiDB-lite"/>
    </source>
</evidence>
<keyword evidence="5" id="KW-1185">Reference proteome</keyword>
<evidence type="ECO:0000313" key="2">
    <source>
        <dbReference type="EMBL" id="CAD6952190.1"/>
    </source>
</evidence>
<dbReference type="PANTHER" id="PTHR15002">
    <property type="entry name" value="RIBOSOMAL BIOGENESIS PROTEIN LAS1L"/>
    <property type="match status" value="1"/>
</dbReference>
<evidence type="ECO:0000313" key="4">
    <source>
        <dbReference type="Proteomes" id="UP000077671"/>
    </source>
</evidence>
<sequence length="254" mass="28316">MRVPRRTPYLHSPASELKAVHTLLYSRSPADRRAGLERISVWLNRSACPYAVENTAALVEAQLSEADETGRRPESMASRLSLNMAIVRFVNSLVDSYQTGMFAAPVKTIAMRVNLPLWLVELRHAGTHDELPSLESLRTASDLALQWLDANFWMPSIGEADKVSNDDVRPGSQDDILDGFPEPTKSTGFESDLDVMRRRIEEAERLKLRNRAELAREKASAASDPLPSGWRIASSDWTPTPIGLLNGRIPELDL</sequence>
<feature type="region of interest" description="Disordered" evidence="1">
    <location>
        <begin position="163"/>
        <end position="183"/>
    </location>
</feature>
<dbReference type="GO" id="GO:0030687">
    <property type="term" value="C:preribosome, large subunit precursor"/>
    <property type="evidence" value="ECO:0007669"/>
    <property type="project" value="TreeGrafter"/>
</dbReference>
<accession>A0A177UA00</accession>
<evidence type="ECO:0000313" key="5">
    <source>
        <dbReference type="Proteomes" id="UP000836402"/>
    </source>
</evidence>
<dbReference type="Pfam" id="PF04031">
    <property type="entry name" value="Las1"/>
    <property type="match status" value="1"/>
</dbReference>
<reference evidence="3" key="2">
    <citation type="journal article" date="2019" name="IMA Fungus">
        <title>Genome sequencing and comparison of five Tilletia species to identify candidate genes for the detection of regulated species infecting wheat.</title>
        <authorList>
            <person name="Nguyen H.D.T."/>
            <person name="Sultana T."/>
            <person name="Kesanakurti P."/>
            <person name="Hambleton S."/>
        </authorList>
    </citation>
    <scope>NUCLEOTIDE SEQUENCE</scope>
    <source>
        <strain evidence="3">DAOMC 238032</strain>
    </source>
</reference>
<gene>
    <name evidence="3" type="ORF">A4X03_0g4273</name>
    <name evidence="2" type="ORF">JKIAZH3_G2530</name>
</gene>
<name>A0A177UA00_9BASI</name>
<dbReference type="GO" id="GO:0090730">
    <property type="term" value="C:Las1 complex"/>
    <property type="evidence" value="ECO:0007669"/>
    <property type="project" value="InterPro"/>
</dbReference>
<dbReference type="GO" id="GO:0000470">
    <property type="term" value="P:maturation of LSU-rRNA"/>
    <property type="evidence" value="ECO:0007669"/>
    <property type="project" value="TreeGrafter"/>
</dbReference>
<dbReference type="AlphaFoldDB" id="A0A177UA00"/>
<comment type="caution">
    <text evidence="3">The sequence shown here is derived from an EMBL/GenBank/DDBJ whole genome shotgun (WGS) entry which is preliminary data.</text>
</comment>
<dbReference type="EMBL" id="LWDD02000562">
    <property type="protein sequence ID" value="KAE8258819.1"/>
    <property type="molecule type" value="Genomic_DNA"/>
</dbReference>
<dbReference type="EMBL" id="CAJHJG010005729">
    <property type="protein sequence ID" value="CAD6952190.1"/>
    <property type="molecule type" value="Genomic_DNA"/>
</dbReference>
<evidence type="ECO:0000313" key="3">
    <source>
        <dbReference type="EMBL" id="KAE8258819.1"/>
    </source>
</evidence>
<dbReference type="InterPro" id="IPR007174">
    <property type="entry name" value="Las1"/>
</dbReference>